<dbReference type="SUPFAM" id="SSF57845">
    <property type="entry name" value="B-box zinc-binding domain"/>
    <property type="match status" value="1"/>
</dbReference>
<dbReference type="OrthoDB" id="6134531at2759"/>
<gene>
    <name evidence="3" type="ORF">MCOR_42273</name>
</gene>
<organism evidence="3 4">
    <name type="scientific">Mytilus coruscus</name>
    <name type="common">Sea mussel</name>
    <dbReference type="NCBI Taxonomy" id="42192"/>
    <lineage>
        <taxon>Eukaryota</taxon>
        <taxon>Metazoa</taxon>
        <taxon>Spiralia</taxon>
        <taxon>Lophotrochozoa</taxon>
        <taxon>Mollusca</taxon>
        <taxon>Bivalvia</taxon>
        <taxon>Autobranchia</taxon>
        <taxon>Pteriomorphia</taxon>
        <taxon>Mytilida</taxon>
        <taxon>Mytiloidea</taxon>
        <taxon>Mytilidae</taxon>
        <taxon>Mytilinae</taxon>
        <taxon>Mytilus</taxon>
    </lineage>
</organism>
<dbReference type="GO" id="GO:0006513">
    <property type="term" value="P:protein monoubiquitination"/>
    <property type="evidence" value="ECO:0007669"/>
    <property type="project" value="TreeGrafter"/>
</dbReference>
<evidence type="ECO:0000313" key="4">
    <source>
        <dbReference type="Proteomes" id="UP000507470"/>
    </source>
</evidence>
<keyword evidence="1" id="KW-0862">Zinc</keyword>
<name>A0A6J8DMV9_MYTCO</name>
<feature type="domain" description="B box-type" evidence="2">
    <location>
        <begin position="4"/>
        <end position="50"/>
    </location>
</feature>
<protein>
    <recommendedName>
        <fullName evidence="2">B box-type domain-containing protein</fullName>
    </recommendedName>
</protein>
<keyword evidence="4" id="KW-1185">Reference proteome</keyword>
<dbReference type="Gene3D" id="3.30.160.60">
    <property type="entry name" value="Classic Zinc Finger"/>
    <property type="match status" value="1"/>
</dbReference>
<evidence type="ECO:0000259" key="2">
    <source>
        <dbReference type="PROSITE" id="PS50119"/>
    </source>
</evidence>
<feature type="domain" description="B box-type" evidence="2">
    <location>
        <begin position="59"/>
        <end position="99"/>
    </location>
</feature>
<dbReference type="PROSITE" id="PS50119">
    <property type="entry name" value="ZF_BBOX"/>
    <property type="match status" value="2"/>
</dbReference>
<dbReference type="EMBL" id="CACVKT020007612">
    <property type="protein sequence ID" value="CAC5408932.1"/>
    <property type="molecule type" value="Genomic_DNA"/>
</dbReference>
<dbReference type="GO" id="GO:0008270">
    <property type="term" value="F:zinc ion binding"/>
    <property type="evidence" value="ECO:0007669"/>
    <property type="project" value="UniProtKB-KW"/>
</dbReference>
<dbReference type="Proteomes" id="UP000507470">
    <property type="component" value="Unassembled WGS sequence"/>
</dbReference>
<keyword evidence="1" id="KW-0479">Metal-binding</keyword>
<proteinExistence type="predicted"/>
<sequence>MAQESATKCDICKGYIGKVFCYGCRNFLCQTCNSWHEKFPATKLHTVTDSHNVDRSTLTLTFVCEDHKLEFCYFCQKCKFLICAQCVTSVHNGHSIRDIKEVAAAARGDVQKRLGKIKENIKTLSDLIEAFKTKKQTMLQNDTDNFIKEVNEISQDMIKIIESVTESNLTLASDFLILEKQQLLYNLAKLEKSFSEYNSMHERHKLILKEKHDVTFFLKQKSLAKEFELLDDIMPRNPR</sequence>
<dbReference type="PANTHER" id="PTHR25462">
    <property type="entry name" value="BONUS, ISOFORM C-RELATED"/>
    <property type="match status" value="1"/>
</dbReference>
<evidence type="ECO:0000256" key="1">
    <source>
        <dbReference type="PROSITE-ProRule" id="PRU00024"/>
    </source>
</evidence>
<dbReference type="Pfam" id="PF00643">
    <property type="entry name" value="zf-B_box"/>
    <property type="match status" value="1"/>
</dbReference>
<dbReference type="InterPro" id="IPR047153">
    <property type="entry name" value="TRIM45/56/19-like"/>
</dbReference>
<dbReference type="AlphaFoldDB" id="A0A6J8DMV9"/>
<dbReference type="InterPro" id="IPR000315">
    <property type="entry name" value="Znf_B-box"/>
</dbReference>
<dbReference type="PANTHER" id="PTHR25462:SF229">
    <property type="entry name" value="TRANSCRIPTION INTERMEDIARY FACTOR 1-BETA"/>
    <property type="match status" value="1"/>
</dbReference>
<keyword evidence="1" id="KW-0863">Zinc-finger</keyword>
<evidence type="ECO:0000313" key="3">
    <source>
        <dbReference type="EMBL" id="CAC5408932.1"/>
    </source>
</evidence>
<dbReference type="CDD" id="cd19757">
    <property type="entry name" value="Bbox1"/>
    <property type="match status" value="1"/>
</dbReference>
<accession>A0A6J8DMV9</accession>
<reference evidence="3 4" key="1">
    <citation type="submission" date="2020-06" db="EMBL/GenBank/DDBJ databases">
        <authorList>
            <person name="Li R."/>
            <person name="Bekaert M."/>
        </authorList>
    </citation>
    <scope>NUCLEOTIDE SEQUENCE [LARGE SCALE GENOMIC DNA]</scope>
    <source>
        <strain evidence="4">wild</strain>
    </source>
</reference>
<dbReference type="GO" id="GO:0061630">
    <property type="term" value="F:ubiquitin protein ligase activity"/>
    <property type="evidence" value="ECO:0007669"/>
    <property type="project" value="TreeGrafter"/>
</dbReference>
<dbReference type="SMART" id="SM00336">
    <property type="entry name" value="BBOX"/>
    <property type="match status" value="2"/>
</dbReference>